<keyword evidence="4 7" id="KW-0009">Actin-binding</keyword>
<evidence type="ECO:0000313" key="8">
    <source>
        <dbReference type="EMBL" id="KAF5354176.1"/>
    </source>
</evidence>
<comment type="subcellular location">
    <subcellularLocation>
        <location evidence="1">Cytoplasm</location>
        <location evidence="1">Cytoskeleton</location>
    </subcellularLocation>
</comment>
<dbReference type="Pfam" id="PF00235">
    <property type="entry name" value="Profilin"/>
    <property type="match status" value="1"/>
</dbReference>
<dbReference type="FunFam" id="3.30.450.30:FF:000001">
    <property type="entry name" value="Profilin"/>
    <property type="match status" value="1"/>
</dbReference>
<dbReference type="PROSITE" id="PS00414">
    <property type="entry name" value="PROFILIN"/>
    <property type="match status" value="1"/>
</dbReference>
<accession>A0A8H5FYS2</accession>
<evidence type="ECO:0000256" key="4">
    <source>
        <dbReference type="ARBA" id="ARBA00023203"/>
    </source>
</evidence>
<evidence type="ECO:0000256" key="7">
    <source>
        <dbReference type="RuleBase" id="RU003909"/>
    </source>
</evidence>
<evidence type="ECO:0000256" key="6">
    <source>
        <dbReference type="RuleBase" id="RU003908"/>
    </source>
</evidence>
<comment type="similarity">
    <text evidence="2 7">Belongs to the profilin family.</text>
</comment>
<evidence type="ECO:0000256" key="5">
    <source>
        <dbReference type="ARBA" id="ARBA00023212"/>
    </source>
</evidence>
<proteinExistence type="inferred from homology"/>
<sequence length="126" mass="13359">MSWQEYVDKNLVGSGRIAKAAILGLQGGVWSKSPGFEISPKEQKDIVDGFTNADNIQASGIRAAQEKYLTLRADGRSIYGKKGADGIVLVKTKQAVLVGVYEAPTQAGEATPIVEGLADYLIGVGY</sequence>
<reference evidence="8 9" key="1">
    <citation type="journal article" date="2020" name="ISME J.">
        <title>Uncovering the hidden diversity of litter-decomposition mechanisms in mushroom-forming fungi.</title>
        <authorList>
            <person name="Floudas D."/>
            <person name="Bentzer J."/>
            <person name="Ahren D."/>
            <person name="Johansson T."/>
            <person name="Persson P."/>
            <person name="Tunlid A."/>
        </authorList>
    </citation>
    <scope>NUCLEOTIDE SEQUENCE [LARGE SCALE GENOMIC DNA]</scope>
    <source>
        <strain evidence="8 9">CBS 146.42</strain>
    </source>
</reference>
<dbReference type="SMART" id="SM00392">
    <property type="entry name" value="PROF"/>
    <property type="match status" value="1"/>
</dbReference>
<evidence type="ECO:0000256" key="3">
    <source>
        <dbReference type="ARBA" id="ARBA00022490"/>
    </source>
</evidence>
<gene>
    <name evidence="8" type="ORF">D9756_007081</name>
</gene>
<dbReference type="InterPro" id="IPR048278">
    <property type="entry name" value="PFN"/>
</dbReference>
<keyword evidence="9" id="KW-1185">Reference proteome</keyword>
<protein>
    <recommendedName>
        <fullName evidence="7">Profilin</fullName>
    </recommendedName>
</protein>
<dbReference type="PANTHER" id="PTHR11604:SF0">
    <property type="entry name" value="PROFILIN"/>
    <property type="match status" value="1"/>
</dbReference>
<evidence type="ECO:0000313" key="9">
    <source>
        <dbReference type="Proteomes" id="UP000559027"/>
    </source>
</evidence>
<dbReference type="PRINTS" id="PR01640">
    <property type="entry name" value="PROFILINPLNT"/>
</dbReference>
<name>A0A8H5FYS2_9AGAR</name>
<keyword evidence="5 6" id="KW-0206">Cytoskeleton</keyword>
<dbReference type="Proteomes" id="UP000559027">
    <property type="component" value="Unassembled WGS sequence"/>
</dbReference>
<dbReference type="GO" id="GO:0003785">
    <property type="term" value="F:actin monomer binding"/>
    <property type="evidence" value="ECO:0007669"/>
    <property type="project" value="TreeGrafter"/>
</dbReference>
<comment type="caution">
    <text evidence="8">The sequence shown here is derived from an EMBL/GenBank/DDBJ whole genome shotgun (WGS) entry which is preliminary data.</text>
</comment>
<dbReference type="InterPro" id="IPR005455">
    <property type="entry name" value="PFN_euk"/>
</dbReference>
<dbReference type="Gene3D" id="3.30.450.30">
    <property type="entry name" value="Dynein light chain 2a, cytoplasmic"/>
    <property type="match status" value="1"/>
</dbReference>
<dbReference type="CDD" id="cd00148">
    <property type="entry name" value="PROF"/>
    <property type="match status" value="1"/>
</dbReference>
<comment type="subunit">
    <text evidence="6">Occurs in many kinds of cells as a complex with monomeric actin in a 1:1 ratio.</text>
</comment>
<dbReference type="GO" id="GO:0005856">
    <property type="term" value="C:cytoskeleton"/>
    <property type="evidence" value="ECO:0007669"/>
    <property type="project" value="UniProtKB-SubCell"/>
</dbReference>
<dbReference type="SUPFAM" id="SSF55770">
    <property type="entry name" value="Profilin (actin-binding protein)"/>
    <property type="match status" value="1"/>
</dbReference>
<dbReference type="PRINTS" id="PR00392">
    <property type="entry name" value="PROFILIN"/>
</dbReference>
<dbReference type="InterPro" id="IPR027310">
    <property type="entry name" value="Profilin_CS"/>
</dbReference>
<dbReference type="InterPro" id="IPR036140">
    <property type="entry name" value="PFN_sf"/>
</dbReference>
<evidence type="ECO:0000256" key="1">
    <source>
        <dbReference type="ARBA" id="ARBA00004245"/>
    </source>
</evidence>
<dbReference type="OrthoDB" id="421374at2759"/>
<dbReference type="GO" id="GO:0005938">
    <property type="term" value="C:cell cortex"/>
    <property type="evidence" value="ECO:0007669"/>
    <property type="project" value="TreeGrafter"/>
</dbReference>
<evidence type="ECO:0000256" key="2">
    <source>
        <dbReference type="ARBA" id="ARBA00010058"/>
    </source>
</evidence>
<dbReference type="EMBL" id="JAACJO010000009">
    <property type="protein sequence ID" value="KAF5354176.1"/>
    <property type="molecule type" value="Genomic_DNA"/>
</dbReference>
<keyword evidence="3" id="KW-0963">Cytoplasm</keyword>
<dbReference type="AlphaFoldDB" id="A0A8H5FYS2"/>
<comment type="function">
    <text evidence="6">Binds to actin and affects the structure of the cytoskeleton. At high concentrations, profilin prevents the polymerization of actin, whereas it enhances it at low concentrations.</text>
</comment>
<dbReference type="PANTHER" id="PTHR11604">
    <property type="entry name" value="PROFILIN"/>
    <property type="match status" value="1"/>
</dbReference>
<organism evidence="8 9">
    <name type="scientific">Leucocoprinus leucothites</name>
    <dbReference type="NCBI Taxonomy" id="201217"/>
    <lineage>
        <taxon>Eukaryota</taxon>
        <taxon>Fungi</taxon>
        <taxon>Dikarya</taxon>
        <taxon>Basidiomycota</taxon>
        <taxon>Agaricomycotina</taxon>
        <taxon>Agaricomycetes</taxon>
        <taxon>Agaricomycetidae</taxon>
        <taxon>Agaricales</taxon>
        <taxon>Agaricineae</taxon>
        <taxon>Agaricaceae</taxon>
        <taxon>Leucocoprinus</taxon>
    </lineage>
</organism>